<reference evidence="3 4" key="1">
    <citation type="submission" date="2019-10" db="EMBL/GenBank/DDBJ databases">
        <authorList>
            <person name="Karimi E."/>
        </authorList>
    </citation>
    <scope>NUCLEOTIDE SEQUENCE [LARGE SCALE GENOMIC DNA]</scope>
    <source>
        <strain evidence="3">Bacillus sp. 71</strain>
    </source>
</reference>
<evidence type="ECO:0000256" key="1">
    <source>
        <dbReference type="SAM" id="Phobius"/>
    </source>
</evidence>
<feature type="transmembrane region" description="Helical" evidence="1">
    <location>
        <begin position="89"/>
        <end position="106"/>
    </location>
</feature>
<feature type="transmembrane region" description="Helical" evidence="1">
    <location>
        <begin position="446"/>
        <end position="467"/>
    </location>
</feature>
<feature type="domain" description="Nucleoside transporter/FeoB GTPase Gate" evidence="2">
    <location>
        <begin position="157"/>
        <end position="256"/>
    </location>
</feature>
<keyword evidence="1" id="KW-0472">Membrane</keyword>
<proteinExistence type="predicted"/>
<name>A0A654BPL9_BACMY</name>
<feature type="transmembrane region" description="Helical" evidence="1">
    <location>
        <begin position="200"/>
        <end position="218"/>
    </location>
</feature>
<evidence type="ECO:0000313" key="4">
    <source>
        <dbReference type="Proteomes" id="UP000437562"/>
    </source>
</evidence>
<accession>A0A654BPL9</accession>
<feature type="transmembrane region" description="Helical" evidence="1">
    <location>
        <begin position="118"/>
        <end position="143"/>
    </location>
</feature>
<dbReference type="Pfam" id="PF07670">
    <property type="entry name" value="Gate"/>
    <property type="match status" value="1"/>
</dbReference>
<feature type="transmembrane region" description="Helical" evidence="1">
    <location>
        <begin position="343"/>
        <end position="364"/>
    </location>
</feature>
<keyword evidence="1" id="KW-0812">Transmembrane</keyword>
<feature type="transmembrane region" description="Helical" evidence="1">
    <location>
        <begin position="233"/>
        <end position="251"/>
    </location>
</feature>
<feature type="transmembrane region" description="Helical" evidence="1">
    <location>
        <begin position="45"/>
        <end position="69"/>
    </location>
</feature>
<dbReference type="AlphaFoldDB" id="A0A654BPL9"/>
<dbReference type="EMBL" id="CABWMC010000032">
    <property type="protein sequence ID" value="VXC82554.1"/>
    <property type="molecule type" value="Genomic_DNA"/>
</dbReference>
<keyword evidence="1" id="KW-1133">Transmembrane helix</keyword>
<evidence type="ECO:0000259" key="2">
    <source>
        <dbReference type="Pfam" id="PF07670"/>
    </source>
</evidence>
<dbReference type="InterPro" id="IPR011642">
    <property type="entry name" value="Gate_dom"/>
</dbReference>
<organism evidence="3 4">
    <name type="scientific">Bacillus mycoides</name>
    <dbReference type="NCBI Taxonomy" id="1405"/>
    <lineage>
        <taxon>Bacteria</taxon>
        <taxon>Bacillati</taxon>
        <taxon>Bacillota</taxon>
        <taxon>Bacilli</taxon>
        <taxon>Bacillales</taxon>
        <taxon>Bacillaceae</taxon>
        <taxon>Bacillus</taxon>
        <taxon>Bacillus cereus group</taxon>
    </lineage>
</organism>
<feature type="transmembrane region" description="Helical" evidence="1">
    <location>
        <begin position="155"/>
        <end position="179"/>
    </location>
</feature>
<gene>
    <name evidence="3" type="ORF">BACI71_70630</name>
</gene>
<sequence>MIKYSELKEGIRRYYTEYLDNRRCLILNEIELKSNVIKTGREKGIILRFILASLVGVFMFFVPVTINGVSSIMIDHIVLWIRTSVPSVVPYYALLVMIIGAIYPFYTKKWNASIVDICFSILKVVGVVFGVLYCLKVGPAWFFAPDVGPFLYEKLVISVSLLVPIGSAFLALLVGYGLLEFIGTFCRPIMRPLWKTPGRSAIDAVASFVGSYSLALLITNRVYKEGKYTTKEAAIIATGFSTVSATFMIIIAKTLDIMHLWNVYFWTTLVVTFIVTAITVRIPPLSRKPDTYITKEGFPEPVYKEKMLERAWEDALEVSKSAPSIMKNIAVNLKDGFIMTMGILPSIMSVGLIGIVLAKFTPIFDWISYIFYPFTWLLRLPEADLAAKAVSVGIAEMFLPSLLVVSAPLVTKFVIAVVSVSSILFFSASIPCILSTDIPLKVSELIILYVQRTILTLLIITPIAYLLL</sequence>
<dbReference type="Proteomes" id="UP000437562">
    <property type="component" value="Unassembled WGS sequence"/>
</dbReference>
<feature type="transmembrane region" description="Helical" evidence="1">
    <location>
        <begin position="413"/>
        <end position="434"/>
    </location>
</feature>
<protein>
    <recommendedName>
        <fullName evidence="2">Nucleoside transporter/FeoB GTPase Gate domain-containing protein</fullName>
    </recommendedName>
</protein>
<evidence type="ECO:0000313" key="3">
    <source>
        <dbReference type="EMBL" id="VXC82554.1"/>
    </source>
</evidence>
<feature type="transmembrane region" description="Helical" evidence="1">
    <location>
        <begin position="263"/>
        <end position="282"/>
    </location>
</feature>